<dbReference type="GO" id="GO:0003924">
    <property type="term" value="F:GTPase activity"/>
    <property type="evidence" value="ECO:0007669"/>
    <property type="project" value="InterPro"/>
</dbReference>
<dbReference type="NCBIfam" id="TIGR00101">
    <property type="entry name" value="ureG"/>
    <property type="match status" value="1"/>
</dbReference>
<evidence type="ECO:0000256" key="5">
    <source>
        <dbReference type="ARBA" id="ARBA00023186"/>
    </source>
</evidence>
<evidence type="ECO:0000256" key="1">
    <source>
        <dbReference type="ARBA" id="ARBA00005732"/>
    </source>
</evidence>
<keyword evidence="3 6" id="KW-0996">Nickel insertion</keyword>
<comment type="similarity">
    <text evidence="1 6">Belongs to the SIMIBI class G3E GTPase family. UreG subfamily.</text>
</comment>
<dbReference type="InterPro" id="IPR027417">
    <property type="entry name" value="P-loop_NTPase"/>
</dbReference>
<keyword evidence="9" id="KW-1185">Reference proteome</keyword>
<dbReference type="SUPFAM" id="SSF52540">
    <property type="entry name" value="P-loop containing nucleoside triphosphate hydrolases"/>
    <property type="match status" value="1"/>
</dbReference>
<reference evidence="8" key="1">
    <citation type="submission" date="2021-04" db="EMBL/GenBank/DDBJ databases">
        <authorList>
            <person name="Zhang D.-C."/>
        </authorList>
    </citation>
    <scope>NUCLEOTIDE SEQUENCE</scope>
    <source>
        <strain evidence="8">CGMCC 1.15697</strain>
    </source>
</reference>
<organism evidence="8 9">
    <name type="scientific">Marivibrio halodurans</name>
    <dbReference type="NCBI Taxonomy" id="2039722"/>
    <lineage>
        <taxon>Bacteria</taxon>
        <taxon>Pseudomonadati</taxon>
        <taxon>Pseudomonadota</taxon>
        <taxon>Alphaproteobacteria</taxon>
        <taxon>Rhodospirillales</taxon>
        <taxon>Rhodospirillaceae</taxon>
        <taxon>Marivibrio</taxon>
    </lineage>
</organism>
<comment type="caution">
    <text evidence="8">The sequence shown here is derived from an EMBL/GenBank/DDBJ whole genome shotgun (WGS) entry which is preliminary data.</text>
</comment>
<comment type="function">
    <text evidence="6">Facilitates the functional incorporation of the urease nickel metallocenter. This process requires GTP hydrolysis, probably effectuated by UreG.</text>
</comment>
<feature type="binding site" evidence="6">
    <location>
        <begin position="31"/>
        <end position="38"/>
    </location>
    <ligand>
        <name>GTP</name>
        <dbReference type="ChEBI" id="CHEBI:37565"/>
    </ligand>
</feature>
<dbReference type="HAMAP" id="MF_01389">
    <property type="entry name" value="UreG"/>
    <property type="match status" value="1"/>
</dbReference>
<dbReference type="GO" id="GO:0005737">
    <property type="term" value="C:cytoplasm"/>
    <property type="evidence" value="ECO:0007669"/>
    <property type="project" value="UniProtKB-SubCell"/>
</dbReference>
<evidence type="ECO:0000256" key="4">
    <source>
        <dbReference type="ARBA" id="ARBA00023134"/>
    </source>
</evidence>
<dbReference type="Pfam" id="PF02492">
    <property type="entry name" value="cobW"/>
    <property type="match status" value="1"/>
</dbReference>
<dbReference type="PANTHER" id="PTHR31715:SF0">
    <property type="entry name" value="UREASE ACCESSORY PROTEIN G"/>
    <property type="match status" value="1"/>
</dbReference>
<keyword evidence="5 6" id="KW-0143">Chaperone</keyword>
<keyword evidence="2 6" id="KW-0547">Nucleotide-binding</keyword>
<dbReference type="GO" id="GO:0016151">
    <property type="term" value="F:nickel cation binding"/>
    <property type="evidence" value="ECO:0007669"/>
    <property type="project" value="UniProtKB-UniRule"/>
</dbReference>
<sequence length="262" mass="27154">MNEVVHLPRAGGSADVSIGGARGPARIGIGGPVGSGKTALIERLIPAFHARGAELAVVTNDLVTKEDAERLKRGGLIDPARVRAVEAGACPHTVIREDPTLNITAADELEADFPTLDLIVIESGGDNLASTFSLDLVDWWMFVIDVAQGDDIPRKRGPGILQSDLLVINKIDLAPHVGVDADAILAEARAIRGEKATLACRCRPGGTWLGGAGTGGAGTGGGRIGDTDDGVDAIVDAIDRAVLFLGERRPIPDAGPDMETAR</sequence>
<dbReference type="Gene3D" id="3.40.50.300">
    <property type="entry name" value="P-loop containing nucleotide triphosphate hydrolases"/>
    <property type="match status" value="1"/>
</dbReference>
<dbReference type="AlphaFoldDB" id="A0A8J7V540"/>
<comment type="subunit">
    <text evidence="6">Homodimer. UreD, UreF and UreG form a complex that acts as a GTP-hydrolysis-dependent molecular chaperone, activating the urease apoprotein by helping to assemble the nickel containing metallocenter of UreC. The UreE protein probably delivers the nickel.</text>
</comment>
<evidence type="ECO:0000256" key="6">
    <source>
        <dbReference type="HAMAP-Rule" id="MF_01389"/>
    </source>
</evidence>
<dbReference type="Proteomes" id="UP000672602">
    <property type="component" value="Unassembled WGS sequence"/>
</dbReference>
<evidence type="ECO:0000313" key="8">
    <source>
        <dbReference type="EMBL" id="MBP5858424.1"/>
    </source>
</evidence>
<dbReference type="PANTHER" id="PTHR31715">
    <property type="entry name" value="UREASE ACCESSORY PROTEIN G"/>
    <property type="match status" value="1"/>
</dbReference>
<dbReference type="InterPro" id="IPR003495">
    <property type="entry name" value="CobW/HypB/UreG_nucleotide-bd"/>
</dbReference>
<evidence type="ECO:0000313" key="9">
    <source>
        <dbReference type="Proteomes" id="UP000672602"/>
    </source>
</evidence>
<dbReference type="EMBL" id="JAGMWN010000008">
    <property type="protein sequence ID" value="MBP5858424.1"/>
    <property type="molecule type" value="Genomic_DNA"/>
</dbReference>
<name>A0A8J7V540_9PROT</name>
<protein>
    <recommendedName>
        <fullName evidence="6">Urease accessory protein UreG</fullName>
    </recommendedName>
</protein>
<dbReference type="RefSeq" id="WP_210683012.1">
    <property type="nucleotide sequence ID" value="NZ_JAGMWN010000008.1"/>
</dbReference>
<dbReference type="InterPro" id="IPR004400">
    <property type="entry name" value="UreG"/>
</dbReference>
<proteinExistence type="inferred from homology"/>
<evidence type="ECO:0000256" key="3">
    <source>
        <dbReference type="ARBA" id="ARBA00022988"/>
    </source>
</evidence>
<accession>A0A8J7V540</accession>
<comment type="subcellular location">
    <subcellularLocation>
        <location evidence="6">Cytoplasm</location>
    </subcellularLocation>
</comment>
<gene>
    <name evidence="6 8" type="primary">ureG</name>
    <name evidence="8" type="ORF">KAJ83_15490</name>
</gene>
<keyword evidence="4 6" id="KW-0342">GTP-binding</keyword>
<feature type="domain" description="CobW/HypB/UreG nucleotide-binding" evidence="7">
    <location>
        <begin position="27"/>
        <end position="196"/>
    </location>
</feature>
<keyword evidence="6" id="KW-0963">Cytoplasm</keyword>
<evidence type="ECO:0000259" key="7">
    <source>
        <dbReference type="Pfam" id="PF02492"/>
    </source>
</evidence>
<dbReference type="GO" id="GO:0005525">
    <property type="term" value="F:GTP binding"/>
    <property type="evidence" value="ECO:0007669"/>
    <property type="project" value="UniProtKB-KW"/>
</dbReference>
<dbReference type="GO" id="GO:0043419">
    <property type="term" value="P:urea catabolic process"/>
    <property type="evidence" value="ECO:0007669"/>
    <property type="project" value="InterPro"/>
</dbReference>
<evidence type="ECO:0000256" key="2">
    <source>
        <dbReference type="ARBA" id="ARBA00022741"/>
    </source>
</evidence>